<dbReference type="PRINTS" id="PR00723">
    <property type="entry name" value="SUBTILISIN"/>
</dbReference>
<dbReference type="Pfam" id="PF00082">
    <property type="entry name" value="Peptidase_S8"/>
    <property type="match status" value="1"/>
</dbReference>
<dbReference type="PANTHER" id="PTHR43399">
    <property type="entry name" value="SUBTILISIN-RELATED"/>
    <property type="match status" value="1"/>
</dbReference>
<name>X0W3D1_9ZZZZ</name>
<feature type="non-terminal residue" evidence="6">
    <location>
        <position position="1"/>
    </location>
</feature>
<keyword evidence="2" id="KW-0645">Protease</keyword>
<evidence type="ECO:0000259" key="5">
    <source>
        <dbReference type="Pfam" id="PF00082"/>
    </source>
</evidence>
<protein>
    <recommendedName>
        <fullName evidence="5">Peptidase S8/S53 domain-containing protein</fullName>
    </recommendedName>
</protein>
<accession>X0W3D1</accession>
<dbReference type="PROSITE" id="PS51892">
    <property type="entry name" value="SUBTILASE"/>
    <property type="match status" value="1"/>
</dbReference>
<dbReference type="EMBL" id="BARS01038132">
    <property type="protein sequence ID" value="GAG19123.1"/>
    <property type="molecule type" value="Genomic_DNA"/>
</dbReference>
<dbReference type="InterPro" id="IPR015500">
    <property type="entry name" value="Peptidase_S8_subtilisin-rel"/>
</dbReference>
<proteinExistence type="inferred from homology"/>
<evidence type="ECO:0000313" key="6">
    <source>
        <dbReference type="EMBL" id="GAG19123.1"/>
    </source>
</evidence>
<evidence type="ECO:0000256" key="4">
    <source>
        <dbReference type="ARBA" id="ARBA00022825"/>
    </source>
</evidence>
<dbReference type="InterPro" id="IPR036852">
    <property type="entry name" value="Peptidase_S8/S53_dom_sf"/>
</dbReference>
<dbReference type="SUPFAM" id="SSF52743">
    <property type="entry name" value="Subtilisin-like"/>
    <property type="match status" value="1"/>
</dbReference>
<evidence type="ECO:0000256" key="2">
    <source>
        <dbReference type="ARBA" id="ARBA00022670"/>
    </source>
</evidence>
<evidence type="ECO:0000256" key="1">
    <source>
        <dbReference type="ARBA" id="ARBA00011073"/>
    </source>
</evidence>
<dbReference type="Gene3D" id="3.40.50.200">
    <property type="entry name" value="Peptidase S8/S53 domain"/>
    <property type="match status" value="1"/>
</dbReference>
<keyword evidence="4" id="KW-0720">Serine protease</keyword>
<keyword evidence="3" id="KW-0378">Hydrolase</keyword>
<comment type="caution">
    <text evidence="6">The sequence shown here is derived from an EMBL/GenBank/DDBJ whole genome shotgun (WGS) entry which is preliminary data.</text>
</comment>
<gene>
    <name evidence="6" type="ORF">S01H1_58378</name>
</gene>
<feature type="non-terminal residue" evidence="6">
    <location>
        <position position="256"/>
    </location>
</feature>
<evidence type="ECO:0000256" key="3">
    <source>
        <dbReference type="ARBA" id="ARBA00022801"/>
    </source>
</evidence>
<dbReference type="InterPro" id="IPR051048">
    <property type="entry name" value="Peptidase_S8/S53_subtilisin"/>
</dbReference>
<dbReference type="GO" id="GO:0004252">
    <property type="term" value="F:serine-type endopeptidase activity"/>
    <property type="evidence" value="ECO:0007669"/>
    <property type="project" value="InterPro"/>
</dbReference>
<dbReference type="PANTHER" id="PTHR43399:SF4">
    <property type="entry name" value="CELL WALL-ASSOCIATED PROTEASE"/>
    <property type="match status" value="1"/>
</dbReference>
<dbReference type="InterPro" id="IPR000209">
    <property type="entry name" value="Peptidase_S8/S53_dom"/>
</dbReference>
<dbReference type="InterPro" id="IPR022398">
    <property type="entry name" value="Peptidase_S8_His-AS"/>
</dbReference>
<reference evidence="6" key="1">
    <citation type="journal article" date="2014" name="Front. Microbiol.">
        <title>High frequency of phylogenetically diverse reductive dehalogenase-homologous genes in deep subseafloor sedimentary metagenomes.</title>
        <authorList>
            <person name="Kawai M."/>
            <person name="Futagami T."/>
            <person name="Toyoda A."/>
            <person name="Takaki Y."/>
            <person name="Nishi S."/>
            <person name="Hori S."/>
            <person name="Arai W."/>
            <person name="Tsubouchi T."/>
            <person name="Morono Y."/>
            <person name="Uchiyama I."/>
            <person name="Ito T."/>
            <person name="Fujiyama A."/>
            <person name="Inagaki F."/>
            <person name="Takami H."/>
        </authorList>
    </citation>
    <scope>NUCLEOTIDE SEQUENCE</scope>
    <source>
        <strain evidence="6">Expedition CK06-06</strain>
    </source>
</reference>
<feature type="domain" description="Peptidase S8/S53" evidence="5">
    <location>
        <begin position="90"/>
        <end position="255"/>
    </location>
</feature>
<dbReference type="AlphaFoldDB" id="X0W3D1"/>
<dbReference type="PROSITE" id="PS00137">
    <property type="entry name" value="SUBTILASE_HIS"/>
    <property type="match status" value="1"/>
</dbReference>
<organism evidence="6">
    <name type="scientific">marine sediment metagenome</name>
    <dbReference type="NCBI Taxonomy" id="412755"/>
    <lineage>
        <taxon>unclassified sequences</taxon>
        <taxon>metagenomes</taxon>
        <taxon>ecological metagenomes</taxon>
    </lineage>
</organism>
<dbReference type="GO" id="GO:0006508">
    <property type="term" value="P:proteolysis"/>
    <property type="evidence" value="ECO:0007669"/>
    <property type="project" value="UniProtKB-KW"/>
</dbReference>
<sequence length="256" mass="27674">SPDAVDHFESLASIKRVHFQSNLDMEYIAKKLSAHPEIEYAEPVYLQKLCYLPDDPGIIDIDPETNLSKQEYLRTLLEAPAAWDIAQGDSSIVIAIVDSGTDWNHPDLLGNVWTNPSEVPNDGKDNDDNGFVDDVHGWDFYSSEDASGIITEDNDPTAVNQPHGTHVAGIAAAVTNNGIGVASLSHNVRFMPVKVGPDEGEELYFGYYGILYAADNGADIINCSWGSSFFSRTGEEVIQAVTSNGIIVVASAGNSN</sequence>
<comment type="similarity">
    <text evidence="1">Belongs to the peptidase S8 family.</text>
</comment>